<evidence type="ECO:0000313" key="8">
    <source>
        <dbReference type="EMBL" id="MSB50131.1"/>
    </source>
</evidence>
<keyword evidence="6" id="KW-0456">Lyase</keyword>
<evidence type="ECO:0000256" key="1">
    <source>
        <dbReference type="ARBA" id="ARBA00008876"/>
    </source>
</evidence>
<comment type="caution">
    <text evidence="8">The sequence shown here is derived from an EMBL/GenBank/DDBJ whole genome shotgun (WGS) entry which is preliminary data.</text>
</comment>
<evidence type="ECO:0000259" key="7">
    <source>
        <dbReference type="Pfam" id="PF05681"/>
    </source>
</evidence>
<gene>
    <name evidence="8" type="ORF">GKE90_15725</name>
</gene>
<keyword evidence="3" id="KW-0479">Metal-binding</keyword>
<dbReference type="GO" id="GO:0051539">
    <property type="term" value="F:4 iron, 4 sulfur cluster binding"/>
    <property type="evidence" value="ECO:0007669"/>
    <property type="project" value="UniProtKB-KW"/>
</dbReference>
<dbReference type="Proteomes" id="UP000429811">
    <property type="component" value="Unassembled WGS sequence"/>
</dbReference>
<dbReference type="EMBL" id="WKPO01000026">
    <property type="protein sequence ID" value="MSB50131.1"/>
    <property type="molecule type" value="Genomic_DNA"/>
</dbReference>
<evidence type="ECO:0000313" key="9">
    <source>
        <dbReference type="Proteomes" id="UP000429811"/>
    </source>
</evidence>
<proteinExistence type="inferred from homology"/>
<evidence type="ECO:0000256" key="2">
    <source>
        <dbReference type="ARBA" id="ARBA00022485"/>
    </source>
</evidence>
<sequence length="299" mass="32139">MEHCAMNEHEAVVRSAIHDAVIRAVTEISEDVKGLLEDALARETNDTAKSMLTSMVDNLAISKEEDKAVCQSPGYPTAWISFGDDNLPECAKEAISEAVAEATRKGYLRPSMVDPLTRVNSGNNTGKGVPNIEYDYNPGQKYVDFIISFKGCGAELGNAVQIMTTAKLGKNLSGLKRFILETAVKAGGKPCPPYGIGIGIGGQMDVAAKLSRKAISTRRWDDVNQDPELAALERELKDAINALGLGAAGIGGDTVCLALKIERAHTHTAIAPVAINFHCWVARRAGIRIHDDGWVEKLL</sequence>
<dbReference type="PANTHER" id="PTHR30389">
    <property type="entry name" value="FUMARATE HYDRATASE-RELATED"/>
    <property type="match status" value="1"/>
</dbReference>
<dbReference type="PANTHER" id="PTHR30389:SF17">
    <property type="entry name" value="L(+)-TARTRATE DEHYDRATASE SUBUNIT ALPHA-RELATED"/>
    <property type="match status" value="1"/>
</dbReference>
<evidence type="ECO:0000256" key="6">
    <source>
        <dbReference type="ARBA" id="ARBA00023239"/>
    </source>
</evidence>
<evidence type="ECO:0000256" key="4">
    <source>
        <dbReference type="ARBA" id="ARBA00023004"/>
    </source>
</evidence>
<keyword evidence="2" id="KW-0004">4Fe-4S</keyword>
<organism evidence="8 9">
    <name type="scientific">Flavonifractor plautii</name>
    <name type="common">Fusobacterium plautii</name>
    <dbReference type="NCBI Taxonomy" id="292800"/>
    <lineage>
        <taxon>Bacteria</taxon>
        <taxon>Bacillati</taxon>
        <taxon>Bacillota</taxon>
        <taxon>Clostridia</taxon>
        <taxon>Eubacteriales</taxon>
        <taxon>Oscillospiraceae</taxon>
        <taxon>Flavonifractor</taxon>
    </lineage>
</organism>
<keyword evidence="4" id="KW-0408">Iron</keyword>
<dbReference type="GO" id="GO:0016829">
    <property type="term" value="F:lyase activity"/>
    <property type="evidence" value="ECO:0007669"/>
    <property type="project" value="UniProtKB-KW"/>
</dbReference>
<reference evidence="8 9" key="1">
    <citation type="journal article" date="2019" name="Nat. Med.">
        <title>A library of human gut bacterial isolates paired with longitudinal multiomics data enables mechanistic microbiome research.</title>
        <authorList>
            <person name="Poyet M."/>
            <person name="Groussin M."/>
            <person name="Gibbons S.M."/>
            <person name="Avila-Pacheco J."/>
            <person name="Jiang X."/>
            <person name="Kearney S.M."/>
            <person name="Perrotta A.R."/>
            <person name="Berdy B."/>
            <person name="Zhao S."/>
            <person name="Lieberman T.D."/>
            <person name="Swanson P.K."/>
            <person name="Smith M."/>
            <person name="Roesemann S."/>
            <person name="Alexander J.E."/>
            <person name="Rich S.A."/>
            <person name="Livny J."/>
            <person name="Vlamakis H."/>
            <person name="Clish C."/>
            <person name="Bullock K."/>
            <person name="Deik A."/>
            <person name="Scott J."/>
            <person name="Pierce K.A."/>
            <person name="Xavier R.J."/>
            <person name="Alm E.J."/>
        </authorList>
    </citation>
    <scope>NUCLEOTIDE SEQUENCE [LARGE SCALE GENOMIC DNA]</scope>
    <source>
        <strain evidence="8 9">BIOML-A5</strain>
    </source>
</reference>
<dbReference type="InterPro" id="IPR051208">
    <property type="entry name" value="Class-I_Fumarase/Tartrate_DH"/>
</dbReference>
<comment type="similarity">
    <text evidence="1">Belongs to the class-I fumarase family.</text>
</comment>
<evidence type="ECO:0000256" key="5">
    <source>
        <dbReference type="ARBA" id="ARBA00023014"/>
    </source>
</evidence>
<dbReference type="AlphaFoldDB" id="A0A6I2RGZ5"/>
<name>A0A6I2RGZ5_FLAPL</name>
<dbReference type="Pfam" id="PF05681">
    <property type="entry name" value="Fumerase"/>
    <property type="match status" value="1"/>
</dbReference>
<dbReference type="NCBIfam" id="TIGR00722">
    <property type="entry name" value="ttdA_fumA_fumB"/>
    <property type="match status" value="1"/>
</dbReference>
<evidence type="ECO:0000256" key="3">
    <source>
        <dbReference type="ARBA" id="ARBA00022723"/>
    </source>
</evidence>
<protein>
    <submittedName>
        <fullName evidence="8">Fumarate hydratase</fullName>
    </submittedName>
</protein>
<dbReference type="InterPro" id="IPR004646">
    <property type="entry name" value="Fe-S_hydro-lyase_TtdA-typ_cat"/>
</dbReference>
<dbReference type="GO" id="GO:0046872">
    <property type="term" value="F:metal ion binding"/>
    <property type="evidence" value="ECO:0007669"/>
    <property type="project" value="UniProtKB-KW"/>
</dbReference>
<accession>A0A6I2RGZ5</accession>
<feature type="domain" description="Fe-S hydro-lyase tartrate dehydratase alpha-type catalytic" evidence="7">
    <location>
        <begin position="16"/>
        <end position="287"/>
    </location>
</feature>
<keyword evidence="5" id="KW-0411">Iron-sulfur</keyword>